<feature type="region of interest" description="Disordered" evidence="1">
    <location>
        <begin position="45"/>
        <end position="83"/>
    </location>
</feature>
<reference evidence="3" key="1">
    <citation type="submission" date="2023-10" db="EMBL/GenBank/DDBJ databases">
        <authorList>
            <person name="Chen Y."/>
            <person name="Shah S."/>
            <person name="Dougan E. K."/>
            <person name="Thang M."/>
            <person name="Chan C."/>
        </authorList>
    </citation>
    <scope>NUCLEOTIDE SEQUENCE [LARGE SCALE GENOMIC DNA]</scope>
</reference>
<dbReference type="Gene3D" id="3.30.70.100">
    <property type="match status" value="1"/>
</dbReference>
<gene>
    <name evidence="3" type="ORF">PCOR1329_LOCUS45364</name>
</gene>
<feature type="domain" description="HMA" evidence="2">
    <location>
        <begin position="1"/>
        <end position="54"/>
    </location>
</feature>
<evidence type="ECO:0000313" key="3">
    <source>
        <dbReference type="EMBL" id="CAK0854160.1"/>
    </source>
</evidence>
<comment type="caution">
    <text evidence="3">The sequence shown here is derived from an EMBL/GenBank/DDBJ whole genome shotgun (WGS) entry which is preliminary data.</text>
</comment>
<feature type="compositionally biased region" description="Low complexity" evidence="1">
    <location>
        <begin position="68"/>
        <end position="82"/>
    </location>
</feature>
<evidence type="ECO:0000256" key="1">
    <source>
        <dbReference type="SAM" id="MobiDB-lite"/>
    </source>
</evidence>
<dbReference type="CDD" id="cd00371">
    <property type="entry name" value="HMA"/>
    <property type="match status" value="1"/>
</dbReference>
<dbReference type="Pfam" id="PF00403">
    <property type="entry name" value="HMA"/>
    <property type="match status" value="1"/>
</dbReference>
<dbReference type="InterPro" id="IPR036163">
    <property type="entry name" value="HMA_dom_sf"/>
</dbReference>
<accession>A0ABN9U5A5</accession>
<proteinExistence type="predicted"/>
<name>A0ABN9U5A5_9DINO</name>
<protein>
    <recommendedName>
        <fullName evidence="2">HMA domain-containing protein</fullName>
    </recommendedName>
</protein>
<dbReference type="EMBL" id="CAUYUJ010015455">
    <property type="protein sequence ID" value="CAK0854160.1"/>
    <property type="molecule type" value="Genomic_DNA"/>
</dbReference>
<keyword evidence="4" id="KW-1185">Reference proteome</keyword>
<dbReference type="PROSITE" id="PS50846">
    <property type="entry name" value="HMA_2"/>
    <property type="match status" value="1"/>
</dbReference>
<sequence length="157" mass="16759">MTCGACVETVRRALAGVEGAHSATVSLQDASAEVLCKPSSTIAHRIRSARRAPASASTPRRRTGSEGAGAPRLPARSPRAPRCSQVGRAPLQGACSKLVMFTVTRLEFPELARLCASFPAQLPSRCTRPGRSLERLERGRFRVRKGARLQCAAHDVG</sequence>
<dbReference type="InterPro" id="IPR006121">
    <property type="entry name" value="HMA_dom"/>
</dbReference>
<evidence type="ECO:0000313" key="4">
    <source>
        <dbReference type="Proteomes" id="UP001189429"/>
    </source>
</evidence>
<evidence type="ECO:0000259" key="2">
    <source>
        <dbReference type="PROSITE" id="PS50846"/>
    </source>
</evidence>
<organism evidence="3 4">
    <name type="scientific">Prorocentrum cordatum</name>
    <dbReference type="NCBI Taxonomy" id="2364126"/>
    <lineage>
        <taxon>Eukaryota</taxon>
        <taxon>Sar</taxon>
        <taxon>Alveolata</taxon>
        <taxon>Dinophyceae</taxon>
        <taxon>Prorocentrales</taxon>
        <taxon>Prorocentraceae</taxon>
        <taxon>Prorocentrum</taxon>
    </lineage>
</organism>
<dbReference type="SUPFAM" id="SSF55008">
    <property type="entry name" value="HMA, heavy metal-associated domain"/>
    <property type="match status" value="1"/>
</dbReference>
<dbReference type="Proteomes" id="UP001189429">
    <property type="component" value="Unassembled WGS sequence"/>
</dbReference>